<accession>V9VWP5</accession>
<organism evidence="2 3">
    <name type="scientific">Leisingera methylohalidivorans DSM 14336</name>
    <dbReference type="NCBI Taxonomy" id="999552"/>
    <lineage>
        <taxon>Bacteria</taxon>
        <taxon>Pseudomonadati</taxon>
        <taxon>Pseudomonadota</taxon>
        <taxon>Alphaproteobacteria</taxon>
        <taxon>Rhodobacterales</taxon>
        <taxon>Roseobacteraceae</taxon>
        <taxon>Leisingera</taxon>
    </lineage>
</organism>
<dbReference type="STRING" id="999552.METH_16165"/>
<gene>
    <name evidence="2" type="ORF">METH_16165</name>
</gene>
<dbReference type="HOGENOM" id="CLU_2260262_0_0_5"/>
<evidence type="ECO:0000313" key="3">
    <source>
        <dbReference type="Proteomes" id="UP000018780"/>
    </source>
</evidence>
<dbReference type="KEGG" id="lmd:METH_16165"/>
<reference evidence="2 3" key="1">
    <citation type="submission" date="2013-09" db="EMBL/GenBank/DDBJ databases">
        <authorList>
            <consortium name="DOE Joint Genome Institute"/>
            <person name="Klenk H.-P."/>
            <person name="Huntemann M."/>
            <person name="Han J."/>
            <person name="Chen A."/>
            <person name="Kyrpides N."/>
            <person name="Mavromatis K."/>
            <person name="Markowitz V."/>
            <person name="Palaniappan K."/>
            <person name="Ivanova N."/>
            <person name="Schaumberg A."/>
            <person name="Pati A."/>
            <person name="Liolios K."/>
            <person name="Nordberg H.P."/>
            <person name="Cantor M.N."/>
            <person name="Hua S.X."/>
            <person name="Woyke T."/>
        </authorList>
    </citation>
    <scope>NUCLEOTIDE SEQUENCE [LARGE SCALE GENOMIC DNA]</scope>
    <source>
        <strain evidence="2 3">DSM 14336</strain>
    </source>
</reference>
<dbReference type="EMBL" id="CP006773">
    <property type="protein sequence ID" value="AHD03191.1"/>
    <property type="molecule type" value="Genomic_DNA"/>
</dbReference>
<name>V9VWP5_9RHOB</name>
<evidence type="ECO:0000259" key="1">
    <source>
        <dbReference type="Pfam" id="PF13403"/>
    </source>
</evidence>
<dbReference type="AlphaFoldDB" id="V9VWP5"/>
<proteinExistence type="predicted"/>
<dbReference type="PATRIC" id="fig|999552.6.peg.3227"/>
<dbReference type="Proteomes" id="UP000018780">
    <property type="component" value="Chromosome"/>
</dbReference>
<keyword evidence="3" id="KW-1185">Reference proteome</keyword>
<dbReference type="InterPro" id="IPR028992">
    <property type="entry name" value="Hedgehog/Intein_dom"/>
</dbReference>
<feature type="domain" description="Hedgehog/Intein (Hint)" evidence="1">
    <location>
        <begin position="2"/>
        <end position="65"/>
    </location>
</feature>
<dbReference type="Pfam" id="PF13403">
    <property type="entry name" value="Hint_2"/>
    <property type="match status" value="1"/>
</dbReference>
<protein>
    <recommendedName>
        <fullName evidence="1">Hedgehog/Intein (Hint) domain-containing protein</fullName>
    </recommendedName>
</protein>
<evidence type="ECO:0000313" key="2">
    <source>
        <dbReference type="EMBL" id="AHD03191.1"/>
    </source>
</evidence>
<sequence>MLQTADNGFQPVIWVSKRIPGPAELALRPHLRPYCRRSGGLLSLERPMPLSPKHRLLADPRAFGQDTQFGERFLLAKLQAEVWPELHATGRDGQSGCLCAPHD</sequence>